<comment type="caution">
    <text evidence="2">The sequence shown here is derived from an EMBL/GenBank/DDBJ whole genome shotgun (WGS) entry which is preliminary data.</text>
</comment>
<name>A0AAN7KT25_9MYRT</name>
<keyword evidence="1" id="KW-1133">Transmembrane helix</keyword>
<reference evidence="2 3" key="1">
    <citation type="journal article" date="2023" name="Hortic Res">
        <title>Pangenome of water caltrop reveals structural variations and asymmetric subgenome divergence after allopolyploidization.</title>
        <authorList>
            <person name="Zhang X."/>
            <person name="Chen Y."/>
            <person name="Wang L."/>
            <person name="Yuan Y."/>
            <person name="Fang M."/>
            <person name="Shi L."/>
            <person name="Lu R."/>
            <person name="Comes H.P."/>
            <person name="Ma Y."/>
            <person name="Chen Y."/>
            <person name="Huang G."/>
            <person name="Zhou Y."/>
            <person name="Zheng Z."/>
            <person name="Qiu Y."/>
        </authorList>
    </citation>
    <scope>NUCLEOTIDE SEQUENCE [LARGE SCALE GENOMIC DNA]</scope>
    <source>
        <tissue evidence="2">Roots</tissue>
    </source>
</reference>
<organism evidence="2 3">
    <name type="scientific">Trapa incisa</name>
    <dbReference type="NCBI Taxonomy" id="236973"/>
    <lineage>
        <taxon>Eukaryota</taxon>
        <taxon>Viridiplantae</taxon>
        <taxon>Streptophyta</taxon>
        <taxon>Embryophyta</taxon>
        <taxon>Tracheophyta</taxon>
        <taxon>Spermatophyta</taxon>
        <taxon>Magnoliopsida</taxon>
        <taxon>eudicotyledons</taxon>
        <taxon>Gunneridae</taxon>
        <taxon>Pentapetalae</taxon>
        <taxon>rosids</taxon>
        <taxon>malvids</taxon>
        <taxon>Myrtales</taxon>
        <taxon>Lythraceae</taxon>
        <taxon>Trapa</taxon>
    </lineage>
</organism>
<evidence type="ECO:0000256" key="1">
    <source>
        <dbReference type="SAM" id="Phobius"/>
    </source>
</evidence>
<evidence type="ECO:0000313" key="3">
    <source>
        <dbReference type="Proteomes" id="UP001345219"/>
    </source>
</evidence>
<evidence type="ECO:0000313" key="2">
    <source>
        <dbReference type="EMBL" id="KAK4768577.1"/>
    </source>
</evidence>
<keyword evidence="1" id="KW-0472">Membrane</keyword>
<accession>A0AAN7KT25</accession>
<dbReference type="PANTHER" id="PTHR35102:SF1">
    <property type="entry name" value="E3 UBIQUITIN-PROTEIN LIGASE"/>
    <property type="match status" value="1"/>
</dbReference>
<feature type="transmembrane region" description="Helical" evidence="1">
    <location>
        <begin position="59"/>
        <end position="79"/>
    </location>
</feature>
<dbReference type="EMBL" id="JAXIOK010000006">
    <property type="protein sequence ID" value="KAK4768577.1"/>
    <property type="molecule type" value="Genomic_DNA"/>
</dbReference>
<keyword evidence="3" id="KW-1185">Reference proteome</keyword>
<protein>
    <submittedName>
        <fullName evidence="2">Uncharacterized protein</fullName>
    </submittedName>
</protein>
<dbReference type="Proteomes" id="UP001345219">
    <property type="component" value="Chromosome 3"/>
</dbReference>
<sequence>MATPRAGTASWFHQKIVDPLVQILRRGAEPRQLAFSSALGITLGVFPICGMHLKCNHEMNVFLTGVTVFLCGMAIALLGNHCHSPSVMLFNFIATSIELRKKGHFLDGQQIYKEQEALDSNFNSFQIHVVKMKHILFEGNLELARVGSKFMTRTKTYTDPVTRSRLDSPDSTTVGY</sequence>
<dbReference type="AlphaFoldDB" id="A0AAN7KT25"/>
<proteinExistence type="predicted"/>
<gene>
    <name evidence="2" type="ORF">SAY87_003718</name>
</gene>
<keyword evidence="1" id="KW-0812">Transmembrane</keyword>
<dbReference type="PANTHER" id="PTHR35102">
    <property type="entry name" value="E3 UBIQUITIN-PROTEIN LIGASE"/>
    <property type="match status" value="1"/>
</dbReference>
<feature type="transmembrane region" description="Helical" evidence="1">
    <location>
        <begin position="33"/>
        <end position="53"/>
    </location>
</feature>